<keyword evidence="2" id="KW-1185">Reference proteome</keyword>
<dbReference type="EMBL" id="QTSX02003946">
    <property type="protein sequence ID" value="KAJ9067618.1"/>
    <property type="molecule type" value="Genomic_DNA"/>
</dbReference>
<sequence length="100" mass="11450">MTPVPSKPWLHFPSFLPDLQGYFCSQSAAKLTTTIKETQAQLVVHLQSTILDYKKHYNKKRIPDNKIQPNNSVLLSTKNLTVIIASCKFRPLLHWALPSY</sequence>
<comment type="caution">
    <text evidence="1">The sequence shown here is derived from an EMBL/GenBank/DDBJ whole genome shotgun (WGS) entry which is preliminary data.</text>
</comment>
<accession>A0ACC2SZ89</accession>
<name>A0ACC2SZ89_9FUNG</name>
<evidence type="ECO:0000313" key="2">
    <source>
        <dbReference type="Proteomes" id="UP001165960"/>
    </source>
</evidence>
<reference evidence="1" key="1">
    <citation type="submission" date="2022-04" db="EMBL/GenBank/DDBJ databases">
        <title>Genome of the entomopathogenic fungus Entomophthora muscae.</title>
        <authorList>
            <person name="Elya C."/>
            <person name="Lovett B.R."/>
            <person name="Lee E."/>
            <person name="Macias A.M."/>
            <person name="Hajek A.E."/>
            <person name="De Bivort B.L."/>
            <person name="Kasson M.T."/>
            <person name="De Fine Licht H.H."/>
            <person name="Stajich J.E."/>
        </authorList>
    </citation>
    <scope>NUCLEOTIDE SEQUENCE</scope>
    <source>
        <strain evidence="1">Berkeley</strain>
    </source>
</reference>
<evidence type="ECO:0000313" key="1">
    <source>
        <dbReference type="EMBL" id="KAJ9067618.1"/>
    </source>
</evidence>
<proteinExistence type="predicted"/>
<gene>
    <name evidence="1" type="ORF">DSO57_1037341</name>
</gene>
<organism evidence="1 2">
    <name type="scientific">Entomophthora muscae</name>
    <dbReference type="NCBI Taxonomy" id="34485"/>
    <lineage>
        <taxon>Eukaryota</taxon>
        <taxon>Fungi</taxon>
        <taxon>Fungi incertae sedis</taxon>
        <taxon>Zoopagomycota</taxon>
        <taxon>Entomophthoromycotina</taxon>
        <taxon>Entomophthoromycetes</taxon>
        <taxon>Entomophthorales</taxon>
        <taxon>Entomophthoraceae</taxon>
        <taxon>Entomophthora</taxon>
    </lineage>
</organism>
<dbReference type="Proteomes" id="UP001165960">
    <property type="component" value="Unassembled WGS sequence"/>
</dbReference>
<protein>
    <submittedName>
        <fullName evidence="1">Uncharacterized protein</fullName>
    </submittedName>
</protein>